<dbReference type="AlphaFoldDB" id="A0A7K3NK50"/>
<keyword evidence="1" id="KW-0732">Signal</keyword>
<protein>
    <recommendedName>
        <fullName evidence="4">Lipoprotein</fullName>
    </recommendedName>
</protein>
<feature type="signal peptide" evidence="1">
    <location>
        <begin position="1"/>
        <end position="29"/>
    </location>
</feature>
<comment type="caution">
    <text evidence="2">The sequence shown here is derived from an EMBL/GenBank/DDBJ whole genome shotgun (WGS) entry which is preliminary data.</text>
</comment>
<keyword evidence="3" id="KW-1185">Reference proteome</keyword>
<proteinExistence type="predicted"/>
<feature type="chain" id="PRO_5029672875" description="Lipoprotein" evidence="1">
    <location>
        <begin position="30"/>
        <end position="147"/>
    </location>
</feature>
<organism evidence="2 3">
    <name type="scientific">Desulfolutivibrio sulfodismutans</name>
    <dbReference type="NCBI Taxonomy" id="63561"/>
    <lineage>
        <taxon>Bacteria</taxon>
        <taxon>Pseudomonadati</taxon>
        <taxon>Thermodesulfobacteriota</taxon>
        <taxon>Desulfovibrionia</taxon>
        <taxon>Desulfovibrionales</taxon>
        <taxon>Desulfovibrionaceae</taxon>
        <taxon>Desulfolutivibrio</taxon>
    </lineage>
</organism>
<name>A0A7K3NK50_9BACT</name>
<dbReference type="Proteomes" id="UP000469724">
    <property type="component" value="Unassembled WGS sequence"/>
</dbReference>
<dbReference type="RefSeq" id="WP_163300657.1">
    <property type="nucleotide sequence ID" value="NZ_JAAGRQ010000007.1"/>
</dbReference>
<accession>A0A7K3NK50</accession>
<dbReference type="EMBL" id="JAAGRQ010000007">
    <property type="protein sequence ID" value="NDY55599.1"/>
    <property type="molecule type" value="Genomic_DNA"/>
</dbReference>
<evidence type="ECO:0000256" key="1">
    <source>
        <dbReference type="SAM" id="SignalP"/>
    </source>
</evidence>
<evidence type="ECO:0000313" key="2">
    <source>
        <dbReference type="EMBL" id="NDY55599.1"/>
    </source>
</evidence>
<sequence>MPRQYSPLRRAALAALAVLCLAGAWGCQAGKTTAAGASGSVPAATVPAASAVSPAAAGPGGQDAALLARVKPFLDCAYAAFVSAQAGKKPYRPEAATDACAACSTLLEPFREYVFEKTGDKDYVAELVAVVEDHAVSVMEQASAAAR</sequence>
<reference evidence="2 3" key="1">
    <citation type="submission" date="2020-02" db="EMBL/GenBank/DDBJ databases">
        <title>Comparative genomics of sulfur disproportionating microorganisms.</title>
        <authorList>
            <person name="Ward L.M."/>
            <person name="Bertran E."/>
            <person name="Johnston D.T."/>
        </authorList>
    </citation>
    <scope>NUCLEOTIDE SEQUENCE [LARGE SCALE GENOMIC DNA]</scope>
    <source>
        <strain evidence="2 3">DSM 3696</strain>
    </source>
</reference>
<evidence type="ECO:0000313" key="3">
    <source>
        <dbReference type="Proteomes" id="UP000469724"/>
    </source>
</evidence>
<gene>
    <name evidence="2" type="ORF">G3N56_02430</name>
</gene>
<evidence type="ECO:0008006" key="4">
    <source>
        <dbReference type="Google" id="ProtNLM"/>
    </source>
</evidence>